<gene>
    <name evidence="1" type="ORF">EDS130_LOCUS34456</name>
</gene>
<proteinExistence type="predicted"/>
<evidence type="ECO:0000313" key="1">
    <source>
        <dbReference type="EMBL" id="CAF1372507.1"/>
    </source>
</evidence>
<dbReference type="OrthoDB" id="10059722at2759"/>
<protein>
    <submittedName>
        <fullName evidence="1">Uncharacterized protein</fullName>
    </submittedName>
</protein>
<dbReference type="EMBL" id="CAJNOJ010000289">
    <property type="protein sequence ID" value="CAF1372507.1"/>
    <property type="molecule type" value="Genomic_DNA"/>
</dbReference>
<organism evidence="1 2">
    <name type="scientific">Adineta ricciae</name>
    <name type="common">Rotifer</name>
    <dbReference type="NCBI Taxonomy" id="249248"/>
    <lineage>
        <taxon>Eukaryota</taxon>
        <taxon>Metazoa</taxon>
        <taxon>Spiralia</taxon>
        <taxon>Gnathifera</taxon>
        <taxon>Rotifera</taxon>
        <taxon>Eurotatoria</taxon>
        <taxon>Bdelloidea</taxon>
        <taxon>Adinetida</taxon>
        <taxon>Adinetidae</taxon>
        <taxon>Adineta</taxon>
    </lineage>
</organism>
<name>A0A815J650_ADIRI</name>
<evidence type="ECO:0000313" key="2">
    <source>
        <dbReference type="Proteomes" id="UP000663852"/>
    </source>
</evidence>
<dbReference type="AlphaFoldDB" id="A0A815J650"/>
<sequence length="196" mass="21946">MHVGVLQAKILQFQLISDATTFRECHDPTEILQYNGEKLTGPKNKACLVTGSGTCIILPGVVASFKMLKKRLLKKIEEDNKRSKGNTINSSASPPTLVVNAVKSIDEQRNHISIAITHWFQTHRDDLNCTENASLEEKTDYRIEFNSVNELAIVVCGCGTKATLGRANNSGNFQIDFELLPPHRTWKLFSYVEEIK</sequence>
<reference evidence="1" key="1">
    <citation type="submission" date="2021-02" db="EMBL/GenBank/DDBJ databases">
        <authorList>
            <person name="Nowell W R."/>
        </authorList>
    </citation>
    <scope>NUCLEOTIDE SEQUENCE</scope>
</reference>
<comment type="caution">
    <text evidence="1">The sequence shown here is derived from an EMBL/GenBank/DDBJ whole genome shotgun (WGS) entry which is preliminary data.</text>
</comment>
<accession>A0A815J650</accession>
<dbReference type="Proteomes" id="UP000663852">
    <property type="component" value="Unassembled WGS sequence"/>
</dbReference>